<dbReference type="InterPro" id="IPR006913">
    <property type="entry name" value="CENP-V/GFA"/>
</dbReference>
<feature type="domain" description="CENP-V/GFA" evidence="4">
    <location>
        <begin position="3"/>
        <end position="111"/>
    </location>
</feature>
<evidence type="ECO:0000256" key="3">
    <source>
        <dbReference type="ARBA" id="ARBA00022833"/>
    </source>
</evidence>
<keyword evidence="2" id="KW-0479">Metal-binding</keyword>
<dbReference type="PANTHER" id="PTHR28620">
    <property type="entry name" value="CENTROMERE PROTEIN V"/>
    <property type="match status" value="1"/>
</dbReference>
<reference evidence="5 6" key="1">
    <citation type="submission" date="2019-03" db="EMBL/GenBank/DDBJ databases">
        <title>Genomic Encyclopedia of Type Strains, Phase IV (KMG-IV): sequencing the most valuable type-strain genomes for metagenomic binning, comparative biology and taxonomic classification.</title>
        <authorList>
            <person name="Goeker M."/>
        </authorList>
    </citation>
    <scope>NUCLEOTIDE SEQUENCE [LARGE SCALE GENOMIC DNA]</scope>
    <source>
        <strain evidence="5 6">DSM 18555</strain>
    </source>
</reference>
<keyword evidence="6" id="KW-1185">Reference proteome</keyword>
<dbReference type="RefSeq" id="WP_112990539.1">
    <property type="nucleotide sequence ID" value="NZ_PTLZ01000001.1"/>
</dbReference>
<evidence type="ECO:0000256" key="2">
    <source>
        <dbReference type="ARBA" id="ARBA00022723"/>
    </source>
</evidence>
<dbReference type="SUPFAM" id="SSF51316">
    <property type="entry name" value="Mss4-like"/>
    <property type="match status" value="1"/>
</dbReference>
<evidence type="ECO:0000313" key="6">
    <source>
        <dbReference type="Proteomes" id="UP000294737"/>
    </source>
</evidence>
<gene>
    <name evidence="5" type="ORF">EV677_0381</name>
</gene>
<evidence type="ECO:0000256" key="1">
    <source>
        <dbReference type="ARBA" id="ARBA00005495"/>
    </source>
</evidence>
<dbReference type="InterPro" id="IPR052355">
    <property type="entry name" value="CENP-V-like"/>
</dbReference>
<comment type="caution">
    <text evidence="5">The sequence shown here is derived from an EMBL/GenBank/DDBJ whole genome shotgun (WGS) entry which is preliminary data.</text>
</comment>
<evidence type="ECO:0000259" key="4">
    <source>
        <dbReference type="PROSITE" id="PS51891"/>
    </source>
</evidence>
<name>A0A4R6GG39_9BURK</name>
<organism evidence="5 6">
    <name type="scientific">Herminiimonas fonticola</name>
    <dbReference type="NCBI Taxonomy" id="303380"/>
    <lineage>
        <taxon>Bacteria</taxon>
        <taxon>Pseudomonadati</taxon>
        <taxon>Pseudomonadota</taxon>
        <taxon>Betaproteobacteria</taxon>
        <taxon>Burkholderiales</taxon>
        <taxon>Oxalobacteraceae</taxon>
        <taxon>Herminiimonas</taxon>
    </lineage>
</organism>
<dbReference type="PROSITE" id="PS51891">
    <property type="entry name" value="CENP_V_GFA"/>
    <property type="match status" value="1"/>
</dbReference>
<dbReference type="PANTHER" id="PTHR28620:SF1">
    <property type="entry name" value="CENP-V_GFA DOMAIN-CONTAINING PROTEIN"/>
    <property type="match status" value="1"/>
</dbReference>
<dbReference type="AlphaFoldDB" id="A0A4R6GG39"/>
<dbReference type="Proteomes" id="UP000294737">
    <property type="component" value="Unassembled WGS sequence"/>
</dbReference>
<dbReference type="Pfam" id="PF04828">
    <property type="entry name" value="GFA"/>
    <property type="match status" value="1"/>
</dbReference>
<comment type="similarity">
    <text evidence="1">Belongs to the Gfa family.</text>
</comment>
<evidence type="ECO:0000313" key="5">
    <source>
        <dbReference type="EMBL" id="TDN93846.1"/>
    </source>
</evidence>
<dbReference type="GO" id="GO:0046872">
    <property type="term" value="F:metal ion binding"/>
    <property type="evidence" value="ECO:0007669"/>
    <property type="project" value="UniProtKB-KW"/>
</dbReference>
<dbReference type="InterPro" id="IPR011057">
    <property type="entry name" value="Mss4-like_sf"/>
</dbReference>
<dbReference type="EMBL" id="SNWF01000004">
    <property type="protein sequence ID" value="TDN93846.1"/>
    <property type="molecule type" value="Genomic_DNA"/>
</dbReference>
<dbReference type="Gene3D" id="2.170.150.70">
    <property type="match status" value="1"/>
</dbReference>
<proteinExistence type="inferred from homology"/>
<protein>
    <recommendedName>
        <fullName evidence="4">CENP-V/GFA domain-containing protein</fullName>
    </recommendedName>
</protein>
<dbReference type="OrthoDB" id="327703at2"/>
<accession>A0A4R6GG39</accession>
<keyword evidence="3" id="KW-0862">Zinc</keyword>
<sequence>MNYQGSCHCGKLKFKAEGEIKQVLECNCSYCARKGALLWFVPRAKFIFHAGENESSVYKFNKHVIAHHFCPTCGCQPFAFGKDPSGNEIAAINARCLEGVDTAVLPHQVYDGKHS</sequence>
<dbReference type="GO" id="GO:0016846">
    <property type="term" value="F:carbon-sulfur lyase activity"/>
    <property type="evidence" value="ECO:0007669"/>
    <property type="project" value="InterPro"/>
</dbReference>